<evidence type="ECO:0000256" key="2">
    <source>
        <dbReference type="ARBA" id="ARBA00010415"/>
    </source>
</evidence>
<feature type="compositionally biased region" description="Basic and acidic residues" evidence="9">
    <location>
        <begin position="211"/>
        <end position="220"/>
    </location>
</feature>
<name>A0A8K0GC15_IGNLU</name>
<feature type="short sequence motif" description="FFD box" evidence="7">
    <location>
        <begin position="368"/>
        <end position="384"/>
    </location>
</feature>
<dbReference type="GO" id="GO:0003729">
    <property type="term" value="F:mRNA binding"/>
    <property type="evidence" value="ECO:0007669"/>
    <property type="project" value="TreeGrafter"/>
</dbReference>
<dbReference type="PANTHER" id="PTHR13586:SF0">
    <property type="entry name" value="TRAILER HITCH, ISOFORM H"/>
    <property type="match status" value="1"/>
</dbReference>
<evidence type="ECO:0000256" key="8">
    <source>
        <dbReference type="PROSITE-ProRule" id="PRU00869"/>
    </source>
</evidence>
<feature type="compositionally biased region" description="Polar residues" evidence="9">
    <location>
        <begin position="245"/>
        <end position="256"/>
    </location>
</feature>
<keyword evidence="4" id="KW-0678">Repressor</keyword>
<evidence type="ECO:0000259" key="11">
    <source>
        <dbReference type="PROSITE" id="PS51513"/>
    </source>
</evidence>
<dbReference type="GO" id="GO:0034063">
    <property type="term" value="P:stress granule assembly"/>
    <property type="evidence" value="ECO:0007669"/>
    <property type="project" value="TreeGrafter"/>
</dbReference>
<feature type="domain" description="TFG box profile" evidence="12">
    <location>
        <begin position="392"/>
        <end position="412"/>
    </location>
</feature>
<dbReference type="InterPro" id="IPR047575">
    <property type="entry name" value="Sm"/>
</dbReference>
<dbReference type="PANTHER" id="PTHR13586">
    <property type="entry name" value="SCD6 PROTEIN-RELATED"/>
    <property type="match status" value="1"/>
</dbReference>
<feature type="region of interest" description="Disordered" evidence="9">
    <location>
        <begin position="143"/>
        <end position="312"/>
    </location>
</feature>
<keyword evidence="3" id="KW-0963">Cytoplasm</keyword>
<keyword evidence="15" id="KW-1185">Reference proteome</keyword>
<comment type="function">
    <text evidence="6">As a component of the decapping complex, involved in the degradation of mRNAs. Promotes P-body formation. Translational repressor.</text>
</comment>
<keyword evidence="5" id="KW-0507">mRNA processing</keyword>
<feature type="compositionally biased region" description="Polar residues" evidence="9">
    <location>
        <begin position="289"/>
        <end position="308"/>
    </location>
</feature>
<comment type="subcellular location">
    <subcellularLocation>
        <location evidence="1">Cytoplasm</location>
    </subcellularLocation>
</comment>
<feature type="domain" description="DFDF" evidence="10">
    <location>
        <begin position="301"/>
        <end position="337"/>
    </location>
</feature>
<dbReference type="PROSITE" id="PS51512">
    <property type="entry name" value="DFDF"/>
    <property type="match status" value="1"/>
</dbReference>
<dbReference type="PROSITE" id="PS51513">
    <property type="entry name" value="FFD"/>
    <property type="match status" value="1"/>
</dbReference>
<dbReference type="InterPro" id="IPR025609">
    <property type="entry name" value="Lsm14-like_N"/>
</dbReference>
<evidence type="ECO:0000259" key="13">
    <source>
        <dbReference type="PROSITE" id="PS52002"/>
    </source>
</evidence>
<feature type="compositionally biased region" description="Polar residues" evidence="9">
    <location>
        <begin position="221"/>
        <end position="238"/>
    </location>
</feature>
<dbReference type="InterPro" id="IPR019050">
    <property type="entry name" value="FDF_dom"/>
</dbReference>
<feature type="region of interest" description="Disordered" evidence="9">
    <location>
        <begin position="326"/>
        <end position="373"/>
    </location>
</feature>
<dbReference type="FunFam" id="2.30.30.100:FF:000033">
    <property type="entry name" value="Trailer hitch, isoform C"/>
    <property type="match status" value="1"/>
</dbReference>
<dbReference type="Pfam" id="PF12701">
    <property type="entry name" value="LSM14"/>
    <property type="match status" value="1"/>
</dbReference>
<protein>
    <submittedName>
        <fullName evidence="14">Uncharacterized protein</fullName>
    </submittedName>
</protein>
<dbReference type="Pfam" id="PF09532">
    <property type="entry name" value="FDF"/>
    <property type="match status" value="1"/>
</dbReference>
<dbReference type="PROSITE" id="PS52002">
    <property type="entry name" value="SM"/>
    <property type="match status" value="1"/>
</dbReference>
<evidence type="ECO:0000256" key="3">
    <source>
        <dbReference type="ARBA" id="ARBA00022490"/>
    </source>
</evidence>
<dbReference type="GO" id="GO:0000932">
    <property type="term" value="C:P-body"/>
    <property type="evidence" value="ECO:0007669"/>
    <property type="project" value="TreeGrafter"/>
</dbReference>
<dbReference type="GO" id="GO:0033962">
    <property type="term" value="P:P-body assembly"/>
    <property type="evidence" value="ECO:0007669"/>
    <property type="project" value="TreeGrafter"/>
</dbReference>
<dbReference type="SUPFAM" id="SSF50182">
    <property type="entry name" value="Sm-like ribonucleoproteins"/>
    <property type="match status" value="1"/>
</dbReference>
<reference evidence="14" key="1">
    <citation type="submission" date="2019-08" db="EMBL/GenBank/DDBJ databases">
        <title>The genome of the North American firefly Photinus pyralis.</title>
        <authorList>
            <consortium name="Photinus pyralis genome working group"/>
            <person name="Fallon T.R."/>
            <person name="Sander Lower S.E."/>
            <person name="Weng J.-K."/>
        </authorList>
    </citation>
    <scope>NUCLEOTIDE SEQUENCE</scope>
    <source>
        <strain evidence="14">TRF0915ILg1</strain>
        <tissue evidence="14">Whole body</tissue>
    </source>
</reference>
<evidence type="ECO:0000313" key="14">
    <source>
        <dbReference type="EMBL" id="KAF2893984.1"/>
    </source>
</evidence>
<evidence type="ECO:0000256" key="7">
    <source>
        <dbReference type="PROSITE-ProRule" id="PRU00846"/>
    </source>
</evidence>
<dbReference type="Gene3D" id="2.30.30.100">
    <property type="match status" value="1"/>
</dbReference>
<feature type="domain" description="FFD box profile" evidence="11">
    <location>
        <begin position="368"/>
        <end position="384"/>
    </location>
</feature>
<feature type="short sequence motif" description="TFG box" evidence="8">
    <location>
        <begin position="392"/>
        <end position="412"/>
    </location>
</feature>
<evidence type="ECO:0000259" key="10">
    <source>
        <dbReference type="PROSITE" id="PS51512"/>
    </source>
</evidence>
<dbReference type="AlphaFoldDB" id="A0A8K0GC15"/>
<evidence type="ECO:0000256" key="6">
    <source>
        <dbReference type="ARBA" id="ARBA00059323"/>
    </source>
</evidence>
<dbReference type="GO" id="GO:0006397">
    <property type="term" value="P:mRNA processing"/>
    <property type="evidence" value="ECO:0007669"/>
    <property type="project" value="UniProtKB-KW"/>
</dbReference>
<dbReference type="InterPro" id="IPR025761">
    <property type="entry name" value="FFD_box"/>
</dbReference>
<evidence type="ECO:0000256" key="5">
    <source>
        <dbReference type="ARBA" id="ARBA00022664"/>
    </source>
</evidence>
<evidence type="ECO:0000256" key="4">
    <source>
        <dbReference type="ARBA" id="ARBA00022491"/>
    </source>
</evidence>
<dbReference type="SMART" id="SM01271">
    <property type="entry name" value="LSM14"/>
    <property type="match status" value="1"/>
</dbReference>
<dbReference type="InterPro" id="IPR025768">
    <property type="entry name" value="TFG_box"/>
</dbReference>
<comment type="caution">
    <text evidence="14">The sequence shown here is derived from an EMBL/GenBank/DDBJ whole genome shotgun (WGS) entry which is preliminary data.</text>
</comment>
<evidence type="ECO:0000313" key="15">
    <source>
        <dbReference type="Proteomes" id="UP000801492"/>
    </source>
</evidence>
<organism evidence="14 15">
    <name type="scientific">Ignelater luminosus</name>
    <name type="common">Cucubano</name>
    <name type="synonym">Pyrophorus luminosus</name>
    <dbReference type="NCBI Taxonomy" id="2038154"/>
    <lineage>
        <taxon>Eukaryota</taxon>
        <taxon>Metazoa</taxon>
        <taxon>Ecdysozoa</taxon>
        <taxon>Arthropoda</taxon>
        <taxon>Hexapoda</taxon>
        <taxon>Insecta</taxon>
        <taxon>Pterygota</taxon>
        <taxon>Neoptera</taxon>
        <taxon>Endopterygota</taxon>
        <taxon>Coleoptera</taxon>
        <taxon>Polyphaga</taxon>
        <taxon>Elateriformia</taxon>
        <taxon>Elateroidea</taxon>
        <taxon>Elateridae</taxon>
        <taxon>Agrypninae</taxon>
        <taxon>Pyrophorini</taxon>
        <taxon>Ignelater</taxon>
    </lineage>
</organism>
<dbReference type="PROSITE" id="PS51536">
    <property type="entry name" value="TFG"/>
    <property type="match status" value="1"/>
</dbReference>
<proteinExistence type="inferred from homology"/>
<feature type="compositionally biased region" description="Basic and acidic residues" evidence="9">
    <location>
        <begin position="326"/>
        <end position="351"/>
    </location>
</feature>
<dbReference type="OrthoDB" id="21539at2759"/>
<feature type="domain" description="Sm" evidence="13">
    <location>
        <begin position="1"/>
        <end position="81"/>
    </location>
</feature>
<comment type="similarity">
    <text evidence="2">Belongs to the LSM14 family.</text>
</comment>
<gene>
    <name evidence="14" type="ORF">ILUMI_12180</name>
</gene>
<feature type="compositionally biased region" description="Gly residues" evidence="9">
    <location>
        <begin position="278"/>
        <end position="288"/>
    </location>
</feature>
<dbReference type="InterPro" id="IPR025762">
    <property type="entry name" value="DFDF"/>
</dbReference>
<dbReference type="CDD" id="cd01736">
    <property type="entry name" value="LSm14_N"/>
    <property type="match status" value="1"/>
</dbReference>
<sequence length="417" mass="45377">MSTGMPELGSKISLISKADIRYEGRLFTVDPQECTIALASVRSFGTEDRETQYPVPAQNQVYDYILFRGSDIKDIRVINNVPTLPNDPAIMQLSVPPSLGQQQFQSQGYSHPVLGPMGPSMGQFSTGYGGMGSIGAGLAPGMGLGQGPRGVPSKPTSVLDLIGGGSRSTTPASLGSRKSPTADQAVQVSGAGKKDDKRISRPIQPPGHRNQPKDRRDSKGESVQFTSNTDTNRPQNRQMQHRPNHQQMQGNHQPRQSGWGPMSRGQSRPKGPRTRGPPGTGGGSGGGSNNFRQNQQSNAGNKQKSTLKFDNDYDFEQANTQFEELRSQLDKVKIKDGKPEVNGDNEKKDDSGNETGAGEGEQEEEEPVYYDKSKSFFDNISCEAVERSKGRSQRTDWRAERKLNSETFGVASTRRSG</sequence>
<feature type="compositionally biased region" description="Polar residues" evidence="9">
    <location>
        <begin position="167"/>
        <end position="187"/>
    </location>
</feature>
<accession>A0A8K0GC15</accession>
<dbReference type="SMART" id="SM01199">
    <property type="entry name" value="FDF"/>
    <property type="match status" value="1"/>
</dbReference>
<dbReference type="EMBL" id="VTPC01007457">
    <property type="protein sequence ID" value="KAF2893984.1"/>
    <property type="molecule type" value="Genomic_DNA"/>
</dbReference>
<dbReference type="InterPro" id="IPR010920">
    <property type="entry name" value="LSM_dom_sf"/>
</dbReference>
<dbReference type="Proteomes" id="UP000801492">
    <property type="component" value="Unassembled WGS sequence"/>
</dbReference>
<evidence type="ECO:0000256" key="9">
    <source>
        <dbReference type="SAM" id="MobiDB-lite"/>
    </source>
</evidence>
<evidence type="ECO:0000256" key="1">
    <source>
        <dbReference type="ARBA" id="ARBA00004496"/>
    </source>
</evidence>
<evidence type="ECO:0000259" key="12">
    <source>
        <dbReference type="PROSITE" id="PS51536"/>
    </source>
</evidence>